<evidence type="ECO:0000313" key="1">
    <source>
        <dbReference type="EMBL" id="THV00084.1"/>
    </source>
</evidence>
<dbReference type="EMBL" id="ML179109">
    <property type="protein sequence ID" value="THV00084.1"/>
    <property type="molecule type" value="Genomic_DNA"/>
</dbReference>
<proteinExistence type="predicted"/>
<name>A0A4S8MDI3_DENBC</name>
<gene>
    <name evidence="1" type="ORF">K435DRAFT_794429</name>
</gene>
<protein>
    <submittedName>
        <fullName evidence="1">Uncharacterized protein</fullName>
    </submittedName>
</protein>
<evidence type="ECO:0000313" key="2">
    <source>
        <dbReference type="Proteomes" id="UP000297245"/>
    </source>
</evidence>
<dbReference type="AlphaFoldDB" id="A0A4S8MDI3"/>
<dbReference type="Proteomes" id="UP000297245">
    <property type="component" value="Unassembled WGS sequence"/>
</dbReference>
<organism evidence="1 2">
    <name type="scientific">Dendrothele bispora (strain CBS 962.96)</name>
    <dbReference type="NCBI Taxonomy" id="1314807"/>
    <lineage>
        <taxon>Eukaryota</taxon>
        <taxon>Fungi</taxon>
        <taxon>Dikarya</taxon>
        <taxon>Basidiomycota</taxon>
        <taxon>Agaricomycotina</taxon>
        <taxon>Agaricomycetes</taxon>
        <taxon>Agaricomycetidae</taxon>
        <taxon>Agaricales</taxon>
        <taxon>Agaricales incertae sedis</taxon>
        <taxon>Dendrothele</taxon>
    </lineage>
</organism>
<reference evidence="1 2" key="1">
    <citation type="journal article" date="2019" name="Nat. Ecol. Evol.">
        <title>Megaphylogeny resolves global patterns of mushroom evolution.</title>
        <authorList>
            <person name="Varga T."/>
            <person name="Krizsan K."/>
            <person name="Foldi C."/>
            <person name="Dima B."/>
            <person name="Sanchez-Garcia M."/>
            <person name="Sanchez-Ramirez S."/>
            <person name="Szollosi G.J."/>
            <person name="Szarkandi J.G."/>
            <person name="Papp V."/>
            <person name="Albert L."/>
            <person name="Andreopoulos W."/>
            <person name="Angelini C."/>
            <person name="Antonin V."/>
            <person name="Barry K.W."/>
            <person name="Bougher N.L."/>
            <person name="Buchanan P."/>
            <person name="Buyck B."/>
            <person name="Bense V."/>
            <person name="Catcheside P."/>
            <person name="Chovatia M."/>
            <person name="Cooper J."/>
            <person name="Damon W."/>
            <person name="Desjardin D."/>
            <person name="Finy P."/>
            <person name="Geml J."/>
            <person name="Haridas S."/>
            <person name="Hughes K."/>
            <person name="Justo A."/>
            <person name="Karasinski D."/>
            <person name="Kautmanova I."/>
            <person name="Kiss B."/>
            <person name="Kocsube S."/>
            <person name="Kotiranta H."/>
            <person name="LaButti K.M."/>
            <person name="Lechner B.E."/>
            <person name="Liimatainen K."/>
            <person name="Lipzen A."/>
            <person name="Lukacs Z."/>
            <person name="Mihaltcheva S."/>
            <person name="Morgado L.N."/>
            <person name="Niskanen T."/>
            <person name="Noordeloos M.E."/>
            <person name="Ohm R.A."/>
            <person name="Ortiz-Santana B."/>
            <person name="Ovrebo C."/>
            <person name="Racz N."/>
            <person name="Riley R."/>
            <person name="Savchenko A."/>
            <person name="Shiryaev A."/>
            <person name="Soop K."/>
            <person name="Spirin V."/>
            <person name="Szebenyi C."/>
            <person name="Tomsovsky M."/>
            <person name="Tulloss R.E."/>
            <person name="Uehling J."/>
            <person name="Grigoriev I.V."/>
            <person name="Vagvolgyi C."/>
            <person name="Papp T."/>
            <person name="Martin F.M."/>
            <person name="Miettinen O."/>
            <person name="Hibbett D.S."/>
            <person name="Nagy L.G."/>
        </authorList>
    </citation>
    <scope>NUCLEOTIDE SEQUENCE [LARGE SCALE GENOMIC DNA]</scope>
    <source>
        <strain evidence="1 2">CBS 962.96</strain>
    </source>
</reference>
<sequence>MIGWTPGAPERGEAKQRLPPFHSELIGELESSIQTLTPAFVVTALFLFISQRWDGLNRPAKENVQSENEFNSDPESTNALNIIFLALASSIDSPSGAHLHTVSGLESS</sequence>
<accession>A0A4S8MDI3</accession>
<keyword evidence="2" id="KW-1185">Reference proteome</keyword>